<accession>A0ABV4NTI9</accession>
<dbReference type="Pfam" id="PF02566">
    <property type="entry name" value="OsmC"/>
    <property type="match status" value="1"/>
</dbReference>
<dbReference type="InterPro" id="IPR003718">
    <property type="entry name" value="OsmC/Ohr_fam"/>
</dbReference>
<dbReference type="InterPro" id="IPR015946">
    <property type="entry name" value="KH_dom-like_a/b"/>
</dbReference>
<dbReference type="InterPro" id="IPR036102">
    <property type="entry name" value="OsmC/Ohrsf"/>
</dbReference>
<proteinExistence type="predicted"/>
<sequence>MESVHWEMSSSTIVRKINGEAEQATFAPPHLDKVKQGEQLKFHAHINVEPMPQGHHLKKATIFSNVPNGGTWELISDEGTAVGGRGSAPSPIMYFSAGLALCMMSHVEMLAQLADMNLTKISLEQKTEFSTTLNFGGIKPEDIFGKGDKVEIHLMIESDETEEKLLNFAHCCRQACMSLQTVAQATPVTTALFINNKAIEFE</sequence>
<evidence type="ECO:0000313" key="2">
    <source>
        <dbReference type="Proteomes" id="UP001569414"/>
    </source>
</evidence>
<dbReference type="EMBL" id="JBGMEL010000025">
    <property type="protein sequence ID" value="MFA0792438.1"/>
    <property type="molecule type" value="Genomic_DNA"/>
</dbReference>
<dbReference type="NCBIfam" id="NF041052">
    <property type="entry name" value="OsmC_like_Se"/>
    <property type="match status" value="1"/>
</dbReference>
<dbReference type="RefSeq" id="WP_371844809.1">
    <property type="nucleotide sequence ID" value="NZ_JBGMEL010000025.1"/>
</dbReference>
<protein>
    <submittedName>
        <fullName evidence="1">OsmC-related (Seleno)protein</fullName>
    </submittedName>
</protein>
<gene>
    <name evidence="1" type="ORF">ACCI51_18015</name>
</gene>
<comment type="caution">
    <text evidence="1">The sequence shown here is derived from an EMBL/GenBank/DDBJ whole genome shotgun (WGS) entry which is preliminary data.</text>
</comment>
<keyword evidence="2" id="KW-1185">Reference proteome</keyword>
<evidence type="ECO:0000313" key="1">
    <source>
        <dbReference type="EMBL" id="MFA0792438.1"/>
    </source>
</evidence>
<name>A0ABV4NTI9_9GAMM</name>
<organism evidence="1 2">
    <name type="scientific">Microbulbifer echini</name>
    <dbReference type="NCBI Taxonomy" id="1529067"/>
    <lineage>
        <taxon>Bacteria</taxon>
        <taxon>Pseudomonadati</taxon>
        <taxon>Pseudomonadota</taxon>
        <taxon>Gammaproteobacteria</taxon>
        <taxon>Cellvibrionales</taxon>
        <taxon>Microbulbiferaceae</taxon>
        <taxon>Microbulbifer</taxon>
    </lineage>
</organism>
<dbReference type="Gene3D" id="3.30.300.20">
    <property type="match status" value="1"/>
</dbReference>
<dbReference type="SUPFAM" id="SSF82784">
    <property type="entry name" value="OsmC-like"/>
    <property type="match status" value="1"/>
</dbReference>
<reference evidence="1 2" key="1">
    <citation type="submission" date="2024-08" db="EMBL/GenBank/DDBJ databases">
        <authorList>
            <person name="Ishaq N."/>
        </authorList>
    </citation>
    <scope>NUCLEOTIDE SEQUENCE [LARGE SCALE GENOMIC DNA]</scope>
    <source>
        <strain evidence="1 2">JCM 30400</strain>
    </source>
</reference>
<dbReference type="Proteomes" id="UP001569414">
    <property type="component" value="Unassembled WGS sequence"/>
</dbReference>